<dbReference type="Proteomes" id="UP000054937">
    <property type="component" value="Unassembled WGS sequence"/>
</dbReference>
<feature type="transmembrane region" description="Helical" evidence="5">
    <location>
        <begin position="468"/>
        <end position="486"/>
    </location>
</feature>
<feature type="transmembrane region" description="Helical" evidence="5">
    <location>
        <begin position="53"/>
        <end position="72"/>
    </location>
</feature>
<accession>A0A0V0QQW6</accession>
<feature type="transmembrane region" description="Helical" evidence="5">
    <location>
        <begin position="377"/>
        <end position="395"/>
    </location>
</feature>
<evidence type="ECO:0000313" key="7">
    <source>
        <dbReference type="Proteomes" id="UP000054937"/>
    </source>
</evidence>
<dbReference type="PANTHER" id="PTHR14255:SF3">
    <property type="entry name" value="SULFITE EXPORTER TAUE_SAFE FAMILY PROTEIN 5-RELATED"/>
    <property type="match status" value="1"/>
</dbReference>
<evidence type="ECO:0008006" key="8">
    <source>
        <dbReference type="Google" id="ProtNLM"/>
    </source>
</evidence>
<protein>
    <recommendedName>
        <fullName evidence="8">Sulfite exporter TauE/SafE</fullName>
    </recommendedName>
</protein>
<gene>
    <name evidence="6" type="ORF">PPERSA_00720</name>
</gene>
<keyword evidence="2 5" id="KW-0812">Transmembrane</keyword>
<feature type="transmembrane region" description="Helical" evidence="5">
    <location>
        <begin position="338"/>
        <end position="357"/>
    </location>
</feature>
<dbReference type="GO" id="GO:0016020">
    <property type="term" value="C:membrane"/>
    <property type="evidence" value="ECO:0007669"/>
    <property type="project" value="UniProtKB-SubCell"/>
</dbReference>
<feature type="transmembrane region" description="Helical" evidence="5">
    <location>
        <begin position="493"/>
        <end position="511"/>
    </location>
</feature>
<dbReference type="OrthoDB" id="434519at2759"/>
<evidence type="ECO:0000256" key="2">
    <source>
        <dbReference type="ARBA" id="ARBA00022692"/>
    </source>
</evidence>
<evidence type="ECO:0000313" key="6">
    <source>
        <dbReference type="EMBL" id="KRX04408.1"/>
    </source>
</evidence>
<dbReference type="InterPro" id="IPR002781">
    <property type="entry name" value="TM_pro_TauE-like"/>
</dbReference>
<feature type="transmembrane region" description="Helical" evidence="5">
    <location>
        <begin position="523"/>
        <end position="544"/>
    </location>
</feature>
<dbReference type="Pfam" id="PF01925">
    <property type="entry name" value="TauE"/>
    <property type="match status" value="1"/>
</dbReference>
<sequence length="562" mass="63560">MTDCIIDSDCGRFNYCDQDELVCKHDELFTHLGLEIFCYILAALLLGLHNVGGLGGGTVKIFILMMFLNYSLKQATAYTYPFVIGSKIADNLVLVTKKHPVFKQNPLINYNVVLIFLPGTLLGSFIGASFSPVIPYIVVQIIQILFLAIAFFMTSIKVKHMFQEHKLNKKKIQEEKNQIFSNKINSNEKLEKLKENEITSQAGQEKISASVTKADLQSNCIIQQEQKISSENNLDNNINICFDQFDQDKLKSRQKQQQQTHKIQSEIILQQKDEKQIIDQNLKCQSQFQITNIEIEKSKIQDNNQNQNKELVNISQIQEKLYKDLYNKQIEFEKKTPLKKIGGTFGIVVVMFFYYFLQGGKGASSPIGIEMCSSWYWTMYGVQIIVYGIFFYFIAKMIKEEESIKVMAKHAFVKFESHIGKIGHKNFNMSGFFCGLITGIIGFGGAISLVPIMAILGLHPRQATATTSFLTCFYASISAFIALLGGALSVRDFFIMFGIGLFGASVSTNVFNKIMEKLKLESFSILITASLQFIMLLGTIALWVSDLVQEPFSFQTQNSSYC</sequence>
<feature type="transmembrane region" description="Helical" evidence="5">
    <location>
        <begin position="107"/>
        <end position="127"/>
    </location>
</feature>
<feature type="transmembrane region" description="Helical" evidence="5">
    <location>
        <begin position="28"/>
        <end position="46"/>
    </location>
</feature>
<dbReference type="GO" id="GO:0016567">
    <property type="term" value="P:protein ubiquitination"/>
    <property type="evidence" value="ECO:0007669"/>
    <property type="project" value="TreeGrafter"/>
</dbReference>
<dbReference type="PANTHER" id="PTHR14255">
    <property type="entry name" value="CEREBLON"/>
    <property type="match status" value="1"/>
</dbReference>
<feature type="transmembrane region" description="Helical" evidence="5">
    <location>
        <begin position="133"/>
        <end position="156"/>
    </location>
</feature>
<keyword evidence="3 5" id="KW-1133">Transmembrane helix</keyword>
<comment type="subcellular location">
    <subcellularLocation>
        <location evidence="1">Membrane</location>
        <topology evidence="1">Multi-pass membrane protein</topology>
    </subcellularLocation>
</comment>
<evidence type="ECO:0000256" key="4">
    <source>
        <dbReference type="ARBA" id="ARBA00023136"/>
    </source>
</evidence>
<dbReference type="GO" id="GO:0031464">
    <property type="term" value="C:Cul4A-RING E3 ubiquitin ligase complex"/>
    <property type="evidence" value="ECO:0007669"/>
    <property type="project" value="TreeGrafter"/>
</dbReference>
<evidence type="ECO:0000256" key="3">
    <source>
        <dbReference type="ARBA" id="ARBA00022989"/>
    </source>
</evidence>
<organism evidence="6 7">
    <name type="scientific">Pseudocohnilembus persalinus</name>
    <name type="common">Ciliate</name>
    <dbReference type="NCBI Taxonomy" id="266149"/>
    <lineage>
        <taxon>Eukaryota</taxon>
        <taxon>Sar</taxon>
        <taxon>Alveolata</taxon>
        <taxon>Ciliophora</taxon>
        <taxon>Intramacronucleata</taxon>
        <taxon>Oligohymenophorea</taxon>
        <taxon>Scuticociliatia</taxon>
        <taxon>Philasterida</taxon>
        <taxon>Pseudocohnilembidae</taxon>
        <taxon>Pseudocohnilembus</taxon>
    </lineage>
</organism>
<dbReference type="EMBL" id="LDAU01000117">
    <property type="protein sequence ID" value="KRX04408.1"/>
    <property type="molecule type" value="Genomic_DNA"/>
</dbReference>
<dbReference type="OMA" id="CILTMIC"/>
<comment type="caution">
    <text evidence="6">The sequence shown here is derived from an EMBL/GenBank/DDBJ whole genome shotgun (WGS) entry which is preliminary data.</text>
</comment>
<feature type="transmembrane region" description="Helical" evidence="5">
    <location>
        <begin position="431"/>
        <end position="456"/>
    </location>
</feature>
<dbReference type="AlphaFoldDB" id="A0A0V0QQW6"/>
<proteinExistence type="predicted"/>
<evidence type="ECO:0000256" key="5">
    <source>
        <dbReference type="SAM" id="Phobius"/>
    </source>
</evidence>
<keyword evidence="4 5" id="KW-0472">Membrane</keyword>
<dbReference type="InParanoid" id="A0A0V0QQW6"/>
<name>A0A0V0QQW6_PSEPJ</name>
<keyword evidence="7" id="KW-1185">Reference proteome</keyword>
<reference evidence="6 7" key="1">
    <citation type="journal article" date="2015" name="Sci. Rep.">
        <title>Genome of the facultative scuticociliatosis pathogen Pseudocohnilembus persalinus provides insight into its virulence through horizontal gene transfer.</title>
        <authorList>
            <person name="Xiong J."/>
            <person name="Wang G."/>
            <person name="Cheng J."/>
            <person name="Tian M."/>
            <person name="Pan X."/>
            <person name="Warren A."/>
            <person name="Jiang C."/>
            <person name="Yuan D."/>
            <person name="Miao W."/>
        </authorList>
    </citation>
    <scope>NUCLEOTIDE SEQUENCE [LARGE SCALE GENOMIC DNA]</scope>
    <source>
        <strain evidence="6">36N120E</strain>
    </source>
</reference>
<evidence type="ECO:0000256" key="1">
    <source>
        <dbReference type="ARBA" id="ARBA00004141"/>
    </source>
</evidence>